<dbReference type="GO" id="GO:0009003">
    <property type="term" value="F:signal peptidase activity"/>
    <property type="evidence" value="ECO:0007669"/>
    <property type="project" value="UniProtKB-EC"/>
</dbReference>
<dbReference type="InterPro" id="IPR019758">
    <property type="entry name" value="Pept_S26A_signal_pept_1_CS"/>
</dbReference>
<dbReference type="AlphaFoldDB" id="A0A0W8E2Z0"/>
<evidence type="ECO:0000259" key="6">
    <source>
        <dbReference type="Pfam" id="PF10502"/>
    </source>
</evidence>
<feature type="domain" description="Peptidase S26" evidence="6">
    <location>
        <begin position="10"/>
        <end position="166"/>
    </location>
</feature>
<dbReference type="GO" id="GO:0016020">
    <property type="term" value="C:membrane"/>
    <property type="evidence" value="ECO:0007669"/>
    <property type="project" value="InterPro"/>
</dbReference>
<keyword evidence="4 7" id="KW-0378">Hydrolase</keyword>
<comment type="similarity">
    <text evidence="2">Belongs to the peptidase S26 family.</text>
</comment>
<dbReference type="InterPro" id="IPR036286">
    <property type="entry name" value="LexA/Signal_pep-like_sf"/>
</dbReference>
<evidence type="ECO:0000256" key="2">
    <source>
        <dbReference type="ARBA" id="ARBA00009370"/>
    </source>
</evidence>
<proteinExistence type="inferred from homology"/>
<dbReference type="PANTHER" id="PTHR43390">
    <property type="entry name" value="SIGNAL PEPTIDASE I"/>
    <property type="match status" value="1"/>
</dbReference>
<sequence>MSKEIKDFLKEVISIIVIAFVLAMILRTYVIEGRIIPSGSMLPTIQLQDRVMVNKFIYFIKEPERGDVVVFDPPDILNSKEDYIKRVIGLPGDTVEVKDARVYVNGKALSEPYIYEPLDYVYGPVTVPEDALFVMGDNRNASFDSHRWNAWLTKDHLKGKAFLIYWPINHMTLMERGLTFE</sequence>
<dbReference type="GO" id="GO:0004252">
    <property type="term" value="F:serine-type endopeptidase activity"/>
    <property type="evidence" value="ECO:0007669"/>
    <property type="project" value="InterPro"/>
</dbReference>
<accession>A0A0W8E2Z0</accession>
<dbReference type="Pfam" id="PF10502">
    <property type="entry name" value="Peptidase_S26"/>
    <property type="match status" value="1"/>
</dbReference>
<keyword evidence="5" id="KW-1133">Transmembrane helix</keyword>
<dbReference type="InterPro" id="IPR000223">
    <property type="entry name" value="Pept_S26A_signal_pept_1"/>
</dbReference>
<organism evidence="7">
    <name type="scientific">hydrocarbon metagenome</name>
    <dbReference type="NCBI Taxonomy" id="938273"/>
    <lineage>
        <taxon>unclassified sequences</taxon>
        <taxon>metagenomes</taxon>
        <taxon>ecological metagenomes</taxon>
    </lineage>
</organism>
<dbReference type="Gene3D" id="2.10.109.10">
    <property type="entry name" value="Umud Fragment, subunit A"/>
    <property type="match status" value="1"/>
</dbReference>
<dbReference type="SUPFAM" id="SSF51306">
    <property type="entry name" value="LexA/Signal peptidase"/>
    <property type="match status" value="1"/>
</dbReference>
<dbReference type="InterPro" id="IPR019757">
    <property type="entry name" value="Pept_S26A_signal_pept_1_Lys-AS"/>
</dbReference>
<evidence type="ECO:0000313" key="7">
    <source>
        <dbReference type="EMBL" id="KUG02971.1"/>
    </source>
</evidence>
<dbReference type="PRINTS" id="PR00727">
    <property type="entry name" value="LEADERPTASE"/>
</dbReference>
<evidence type="ECO:0000256" key="1">
    <source>
        <dbReference type="ARBA" id="ARBA00000677"/>
    </source>
</evidence>
<evidence type="ECO:0000256" key="4">
    <source>
        <dbReference type="ARBA" id="ARBA00022801"/>
    </source>
</evidence>
<dbReference type="PROSITE" id="PS00761">
    <property type="entry name" value="SPASE_I_3"/>
    <property type="match status" value="1"/>
</dbReference>
<dbReference type="PANTHER" id="PTHR43390:SF1">
    <property type="entry name" value="CHLOROPLAST PROCESSING PEPTIDASE"/>
    <property type="match status" value="1"/>
</dbReference>
<evidence type="ECO:0000256" key="3">
    <source>
        <dbReference type="ARBA" id="ARBA00013208"/>
    </source>
</evidence>
<dbReference type="GO" id="GO:0006465">
    <property type="term" value="P:signal peptide processing"/>
    <property type="evidence" value="ECO:0007669"/>
    <property type="project" value="InterPro"/>
</dbReference>
<dbReference type="InterPro" id="IPR019533">
    <property type="entry name" value="Peptidase_S26"/>
</dbReference>
<name>A0A0W8E2Z0_9ZZZZ</name>
<reference evidence="7" key="1">
    <citation type="journal article" date="2015" name="Proc. Natl. Acad. Sci. U.S.A.">
        <title>Networks of energetic and metabolic interactions define dynamics in microbial communities.</title>
        <authorList>
            <person name="Embree M."/>
            <person name="Liu J.K."/>
            <person name="Al-Bassam M.M."/>
            <person name="Zengler K."/>
        </authorList>
    </citation>
    <scope>NUCLEOTIDE SEQUENCE</scope>
</reference>
<gene>
    <name evidence="7" type="ORF">ASZ90_019654</name>
</gene>
<dbReference type="EC" id="3.4.21.89" evidence="3"/>
<dbReference type="EMBL" id="LNQE01001899">
    <property type="protein sequence ID" value="KUG02971.1"/>
    <property type="molecule type" value="Genomic_DNA"/>
</dbReference>
<evidence type="ECO:0000256" key="5">
    <source>
        <dbReference type="SAM" id="Phobius"/>
    </source>
</evidence>
<dbReference type="PROSITE" id="PS00760">
    <property type="entry name" value="SPASE_I_2"/>
    <property type="match status" value="1"/>
</dbReference>
<dbReference type="CDD" id="cd06530">
    <property type="entry name" value="S26_SPase_I"/>
    <property type="match status" value="1"/>
</dbReference>
<comment type="catalytic activity">
    <reaction evidence="1">
        <text>Cleavage of hydrophobic, N-terminal signal or leader sequences from secreted and periplasmic proteins.</text>
        <dbReference type="EC" id="3.4.21.89"/>
    </reaction>
</comment>
<feature type="transmembrane region" description="Helical" evidence="5">
    <location>
        <begin position="12"/>
        <end position="30"/>
    </location>
</feature>
<keyword evidence="5" id="KW-0472">Membrane</keyword>
<comment type="caution">
    <text evidence="7">The sequence shown here is derived from an EMBL/GenBank/DDBJ whole genome shotgun (WGS) entry which is preliminary data.</text>
</comment>
<keyword evidence="5" id="KW-0812">Transmembrane</keyword>
<dbReference type="NCBIfam" id="TIGR02227">
    <property type="entry name" value="sigpep_I_bact"/>
    <property type="match status" value="1"/>
</dbReference>
<protein>
    <recommendedName>
        <fullName evidence="3">signal peptidase I</fullName>
        <ecNumber evidence="3">3.4.21.89</ecNumber>
    </recommendedName>
</protein>